<evidence type="ECO:0000256" key="1">
    <source>
        <dbReference type="ARBA" id="ARBA00012513"/>
    </source>
</evidence>
<dbReference type="InterPro" id="IPR008271">
    <property type="entry name" value="Ser/Thr_kinase_AS"/>
</dbReference>
<evidence type="ECO:0000256" key="3">
    <source>
        <dbReference type="ARBA" id="ARBA00022679"/>
    </source>
</evidence>
<reference evidence="11" key="1">
    <citation type="journal article" date="2019" name="Int. J. Syst. Evol. Microbiol.">
        <title>The Global Catalogue of Microorganisms (GCM) 10K type strain sequencing project: providing services to taxonomists for standard genome sequencing and annotation.</title>
        <authorList>
            <consortium name="The Broad Institute Genomics Platform"/>
            <consortium name="The Broad Institute Genome Sequencing Center for Infectious Disease"/>
            <person name="Wu L."/>
            <person name="Ma J."/>
        </authorList>
    </citation>
    <scope>NUCLEOTIDE SEQUENCE [LARGE SCALE GENOMIC DNA]</scope>
    <source>
        <strain evidence="11">KLKA75</strain>
    </source>
</reference>
<dbReference type="InterPro" id="IPR011009">
    <property type="entry name" value="Kinase-like_dom_sf"/>
</dbReference>
<protein>
    <recommendedName>
        <fullName evidence="1">non-specific serine/threonine protein kinase</fullName>
        <ecNumber evidence="1">2.7.11.1</ecNumber>
    </recommendedName>
</protein>
<keyword evidence="11" id="KW-1185">Reference proteome</keyword>
<dbReference type="PROSITE" id="PS00108">
    <property type="entry name" value="PROTEIN_KINASE_ST"/>
    <property type="match status" value="1"/>
</dbReference>
<feature type="compositionally biased region" description="Basic residues" evidence="8">
    <location>
        <begin position="192"/>
        <end position="202"/>
    </location>
</feature>
<feature type="binding site" evidence="7">
    <location>
        <position position="40"/>
    </location>
    <ligand>
        <name>ATP</name>
        <dbReference type="ChEBI" id="CHEBI:30616"/>
    </ligand>
</feature>
<proteinExistence type="predicted"/>
<evidence type="ECO:0000313" key="11">
    <source>
        <dbReference type="Proteomes" id="UP001595872"/>
    </source>
</evidence>
<evidence type="ECO:0000256" key="6">
    <source>
        <dbReference type="ARBA" id="ARBA00022840"/>
    </source>
</evidence>
<evidence type="ECO:0000256" key="2">
    <source>
        <dbReference type="ARBA" id="ARBA00022527"/>
    </source>
</evidence>
<dbReference type="SUPFAM" id="SSF56112">
    <property type="entry name" value="Protein kinase-like (PK-like)"/>
    <property type="match status" value="1"/>
</dbReference>
<dbReference type="PROSITE" id="PS50011">
    <property type="entry name" value="PROTEIN_KINASE_DOM"/>
    <property type="match status" value="1"/>
</dbReference>
<feature type="domain" description="Protein kinase" evidence="9">
    <location>
        <begin position="11"/>
        <end position="244"/>
    </location>
</feature>
<dbReference type="Gene3D" id="3.30.200.20">
    <property type="entry name" value="Phosphorylase Kinase, domain 1"/>
    <property type="match status" value="1"/>
</dbReference>
<evidence type="ECO:0000259" key="9">
    <source>
        <dbReference type="PROSITE" id="PS50011"/>
    </source>
</evidence>
<gene>
    <name evidence="10" type="ORF">ACFPCY_19775</name>
</gene>
<dbReference type="CDD" id="cd14014">
    <property type="entry name" value="STKc_PknB_like"/>
    <property type="match status" value="1"/>
</dbReference>
<accession>A0ABV9TZF8</accession>
<dbReference type="PANTHER" id="PTHR43289:SF6">
    <property type="entry name" value="SERINE_THREONINE-PROTEIN KINASE NEKL-3"/>
    <property type="match status" value="1"/>
</dbReference>
<keyword evidence="5 10" id="KW-0418">Kinase</keyword>
<evidence type="ECO:0000256" key="4">
    <source>
        <dbReference type="ARBA" id="ARBA00022741"/>
    </source>
</evidence>
<dbReference type="PROSITE" id="PS00107">
    <property type="entry name" value="PROTEIN_KINASE_ATP"/>
    <property type="match status" value="1"/>
</dbReference>
<evidence type="ECO:0000256" key="7">
    <source>
        <dbReference type="PROSITE-ProRule" id="PRU10141"/>
    </source>
</evidence>
<keyword evidence="2" id="KW-0723">Serine/threonine-protein kinase</keyword>
<dbReference type="EC" id="2.7.11.1" evidence="1"/>
<feature type="region of interest" description="Disordered" evidence="8">
    <location>
        <begin position="168"/>
        <end position="244"/>
    </location>
</feature>
<feature type="compositionally biased region" description="Low complexity" evidence="8">
    <location>
        <begin position="221"/>
        <end position="231"/>
    </location>
</feature>
<organism evidence="10 11">
    <name type="scientific">Actinomadura gamaensis</name>
    <dbReference type="NCBI Taxonomy" id="1763541"/>
    <lineage>
        <taxon>Bacteria</taxon>
        <taxon>Bacillati</taxon>
        <taxon>Actinomycetota</taxon>
        <taxon>Actinomycetes</taxon>
        <taxon>Streptosporangiales</taxon>
        <taxon>Thermomonosporaceae</taxon>
        <taxon>Actinomadura</taxon>
    </lineage>
</organism>
<comment type="caution">
    <text evidence="10">The sequence shown here is derived from an EMBL/GenBank/DDBJ whole genome shotgun (WGS) entry which is preliminary data.</text>
</comment>
<keyword evidence="3 10" id="KW-0808">Transferase</keyword>
<dbReference type="PANTHER" id="PTHR43289">
    <property type="entry name" value="MITOGEN-ACTIVATED PROTEIN KINASE KINASE KINASE 20-RELATED"/>
    <property type="match status" value="1"/>
</dbReference>
<dbReference type="InterPro" id="IPR017441">
    <property type="entry name" value="Protein_kinase_ATP_BS"/>
</dbReference>
<keyword evidence="4 7" id="KW-0547">Nucleotide-binding</keyword>
<dbReference type="Gene3D" id="1.10.510.10">
    <property type="entry name" value="Transferase(Phosphotransferase) domain 1"/>
    <property type="match status" value="1"/>
</dbReference>
<keyword evidence="6 7" id="KW-0067">ATP-binding</keyword>
<dbReference type="InterPro" id="IPR000719">
    <property type="entry name" value="Prot_kinase_dom"/>
</dbReference>
<evidence type="ECO:0000256" key="5">
    <source>
        <dbReference type="ARBA" id="ARBA00022777"/>
    </source>
</evidence>
<name>A0ABV9TZF8_9ACTN</name>
<dbReference type="SMART" id="SM00220">
    <property type="entry name" value="S_TKc"/>
    <property type="match status" value="1"/>
</dbReference>
<dbReference type="EMBL" id="JBHSIT010000005">
    <property type="protein sequence ID" value="MFC4909572.1"/>
    <property type="molecule type" value="Genomic_DNA"/>
</dbReference>
<dbReference type="RefSeq" id="WP_378257181.1">
    <property type="nucleotide sequence ID" value="NZ_JBHSIT010000005.1"/>
</dbReference>
<dbReference type="Pfam" id="PF00069">
    <property type="entry name" value="Pkinase"/>
    <property type="match status" value="1"/>
</dbReference>
<dbReference type="Proteomes" id="UP001595872">
    <property type="component" value="Unassembled WGS sequence"/>
</dbReference>
<evidence type="ECO:0000313" key="10">
    <source>
        <dbReference type="EMBL" id="MFC4909572.1"/>
    </source>
</evidence>
<sequence length="244" mass="25883">MRPGEVIADRLVLREPLGAGGFGEVWRATDTVLGRDVAVKLMLPARTGPADRARFVREARTAGALRHRHIVVVHDLGQAVHERRPVLYLVMELLEGRTLGAVLAEGPPPLPLALRWAVQTCDALAAAHRAGVVHRDVKPDNIMVTPDGEVKVVDFGIAKAAAELGAPATSQVIGSPPYVAPRGRRDSAHQVAARRRAGRRATPRPAGRAPPHGSPTPWARTTPTTSSCTSPACPPGGRSTSRSS</sequence>
<evidence type="ECO:0000256" key="8">
    <source>
        <dbReference type="SAM" id="MobiDB-lite"/>
    </source>
</evidence>
<dbReference type="GO" id="GO:0004674">
    <property type="term" value="F:protein serine/threonine kinase activity"/>
    <property type="evidence" value="ECO:0007669"/>
    <property type="project" value="UniProtKB-EC"/>
</dbReference>